<comment type="caution">
    <text evidence="9">The sequence shown here is derived from an EMBL/GenBank/DDBJ whole genome shotgun (WGS) entry which is preliminary data.</text>
</comment>
<dbReference type="PANTHER" id="PTHR47178">
    <property type="entry name" value="MONOOXYGENASE, FAD-BINDING"/>
    <property type="match status" value="1"/>
</dbReference>
<dbReference type="SUPFAM" id="SSF51905">
    <property type="entry name" value="FAD/NAD(P)-binding domain"/>
    <property type="match status" value="1"/>
</dbReference>
<accession>A0A9W8TQ04</accession>
<evidence type="ECO:0000259" key="8">
    <source>
        <dbReference type="Pfam" id="PF01494"/>
    </source>
</evidence>
<dbReference type="GO" id="GO:0071949">
    <property type="term" value="F:FAD binding"/>
    <property type="evidence" value="ECO:0007669"/>
    <property type="project" value="InterPro"/>
</dbReference>
<keyword evidence="6" id="KW-0560">Oxidoreductase</keyword>
<dbReference type="Proteomes" id="UP001148614">
    <property type="component" value="Unassembled WGS sequence"/>
</dbReference>
<dbReference type="InterPro" id="IPR002938">
    <property type="entry name" value="FAD-bd"/>
</dbReference>
<sequence>MAQPPVHIIGAGIDGLTLARCLLKHGVPAVLYERMSPASRHSYGITLHASSYRPLLDILGLDERTFRRRVAVDGFLGGSGAINPMLLAYPGEVGPTSFRAHREKFEKLLREGLDVRWEHTLEKVEDTSSGRLLCLRGGQRLESACTIGVDGPHSNTRKSLLPETPLKVLPYVAFNGKRLVSRALFDKLYAPAMESSNVIESRVRDAVLNISVNEQQADIVSVSWIYSRRAKSPTDPLHKPNRPVSGATDIPEEFFDEVGALQGLPQPFREVFDVEKLKSDRVLHWLMRTVLVSHQELDALAEKGVYFMGDAVHAEPILGGEGANNAITDGIQLANCISNSGRKGISAWYRLRYNEWQNIVSRSEEAIGKMHLDQSLVGSVVSHT</sequence>
<evidence type="ECO:0000313" key="9">
    <source>
        <dbReference type="EMBL" id="KAJ3577615.1"/>
    </source>
</evidence>
<evidence type="ECO:0000256" key="5">
    <source>
        <dbReference type="ARBA" id="ARBA00022827"/>
    </source>
</evidence>
<comment type="similarity">
    <text evidence="3">Belongs to the paxM FAD-dependent monooxygenase family.</text>
</comment>
<dbReference type="PRINTS" id="PR00420">
    <property type="entry name" value="RNGMNOXGNASE"/>
</dbReference>
<organism evidence="9 10">
    <name type="scientific">Xylaria arbuscula</name>
    <dbReference type="NCBI Taxonomy" id="114810"/>
    <lineage>
        <taxon>Eukaryota</taxon>
        <taxon>Fungi</taxon>
        <taxon>Dikarya</taxon>
        <taxon>Ascomycota</taxon>
        <taxon>Pezizomycotina</taxon>
        <taxon>Sordariomycetes</taxon>
        <taxon>Xylariomycetidae</taxon>
        <taxon>Xylariales</taxon>
        <taxon>Xylariaceae</taxon>
        <taxon>Xylaria</taxon>
    </lineage>
</organism>
<feature type="domain" description="FAD-binding" evidence="8">
    <location>
        <begin position="291"/>
        <end position="337"/>
    </location>
</feature>
<feature type="domain" description="FAD-binding" evidence="8">
    <location>
        <begin position="5"/>
        <end position="160"/>
    </location>
</feature>
<protein>
    <recommendedName>
        <fullName evidence="8">FAD-binding domain-containing protein</fullName>
    </recommendedName>
</protein>
<evidence type="ECO:0000256" key="4">
    <source>
        <dbReference type="ARBA" id="ARBA00022630"/>
    </source>
</evidence>
<evidence type="ECO:0000256" key="1">
    <source>
        <dbReference type="ARBA" id="ARBA00001974"/>
    </source>
</evidence>
<evidence type="ECO:0000256" key="6">
    <source>
        <dbReference type="ARBA" id="ARBA00023002"/>
    </source>
</evidence>
<dbReference type="GO" id="GO:0004497">
    <property type="term" value="F:monooxygenase activity"/>
    <property type="evidence" value="ECO:0007669"/>
    <property type="project" value="UniProtKB-KW"/>
</dbReference>
<evidence type="ECO:0000256" key="7">
    <source>
        <dbReference type="ARBA" id="ARBA00023033"/>
    </source>
</evidence>
<dbReference type="AlphaFoldDB" id="A0A9W8TQ04"/>
<name>A0A9W8TQ04_9PEZI</name>
<keyword evidence="5" id="KW-0274">FAD</keyword>
<dbReference type="EMBL" id="JANPWZ010000337">
    <property type="protein sequence ID" value="KAJ3577615.1"/>
    <property type="molecule type" value="Genomic_DNA"/>
</dbReference>
<dbReference type="PANTHER" id="PTHR47178:SF4">
    <property type="entry name" value="FAD-DEPENDENT MONOOXYGENASE APTC"/>
    <property type="match status" value="1"/>
</dbReference>
<evidence type="ECO:0000256" key="3">
    <source>
        <dbReference type="ARBA" id="ARBA00007992"/>
    </source>
</evidence>
<dbReference type="InterPro" id="IPR036188">
    <property type="entry name" value="FAD/NAD-bd_sf"/>
</dbReference>
<gene>
    <name evidence="9" type="ORF">NPX13_g2953</name>
</gene>
<comment type="pathway">
    <text evidence="2">Secondary metabolite biosynthesis.</text>
</comment>
<keyword evidence="7" id="KW-0503">Monooxygenase</keyword>
<dbReference type="Gene3D" id="3.50.50.60">
    <property type="entry name" value="FAD/NAD(P)-binding domain"/>
    <property type="match status" value="1"/>
</dbReference>
<dbReference type="Pfam" id="PF01494">
    <property type="entry name" value="FAD_binding_3"/>
    <property type="match status" value="2"/>
</dbReference>
<reference evidence="9" key="1">
    <citation type="submission" date="2022-07" db="EMBL/GenBank/DDBJ databases">
        <title>Genome Sequence of Xylaria arbuscula.</title>
        <authorList>
            <person name="Buettner E."/>
        </authorList>
    </citation>
    <scope>NUCLEOTIDE SEQUENCE</scope>
    <source>
        <strain evidence="9">VT107</strain>
    </source>
</reference>
<keyword evidence="10" id="KW-1185">Reference proteome</keyword>
<proteinExistence type="inferred from homology"/>
<evidence type="ECO:0000256" key="2">
    <source>
        <dbReference type="ARBA" id="ARBA00005179"/>
    </source>
</evidence>
<keyword evidence="4" id="KW-0285">Flavoprotein</keyword>
<evidence type="ECO:0000313" key="10">
    <source>
        <dbReference type="Proteomes" id="UP001148614"/>
    </source>
</evidence>
<comment type="cofactor">
    <cofactor evidence="1">
        <name>FAD</name>
        <dbReference type="ChEBI" id="CHEBI:57692"/>
    </cofactor>
</comment>